<name>A0A9P7G4P3_9AGAR</name>
<dbReference type="AlphaFoldDB" id="A0A9P7G4P3"/>
<reference evidence="3" key="1">
    <citation type="submission" date="2020-07" db="EMBL/GenBank/DDBJ databases">
        <authorList>
            <person name="Nieuwenhuis M."/>
            <person name="Van De Peppel L.J.J."/>
        </authorList>
    </citation>
    <scope>NUCLEOTIDE SEQUENCE</scope>
    <source>
        <strain evidence="3">AP01</strain>
        <tissue evidence="3">Mycelium</tissue>
    </source>
</reference>
<feature type="chain" id="PRO_5040334645" description="Peptidase S53 activation domain-containing protein" evidence="1">
    <location>
        <begin position="18"/>
        <end position="274"/>
    </location>
</feature>
<sequence>MFWSLAIAAGLAQLCIATPLSRRWDDLAEKHSWAEIPRGWEYHSSAPPDHTFEMRLALKQSRIDDLIANLMKTSDPNHPKYGKHLSISEAEALVAPHPDSVEAVEAWLQHHGVAADDAVRSTGGGEWVVVRVSVAQAERMLGTKYNVYHHPATSERVVRSMSYNLPRELHSHIDVVTPTTYFGTLRSMRKTSFLQPDIKPVADNADFSIAAAVPSSCATTITPACLRGLYNTTDYVPTATNVNKLGVVGYLKEYANRADLQVRLHIRFWIIHVY</sequence>
<evidence type="ECO:0000259" key="2">
    <source>
        <dbReference type="SMART" id="SM00944"/>
    </source>
</evidence>
<dbReference type="SUPFAM" id="SSF54897">
    <property type="entry name" value="Protease propeptides/inhibitors"/>
    <property type="match status" value="1"/>
</dbReference>
<dbReference type="Proteomes" id="UP000775547">
    <property type="component" value="Unassembled WGS sequence"/>
</dbReference>
<dbReference type="OrthoDB" id="409122at2759"/>
<evidence type="ECO:0000313" key="3">
    <source>
        <dbReference type="EMBL" id="KAG5643809.1"/>
    </source>
</evidence>
<protein>
    <recommendedName>
        <fullName evidence="2">Peptidase S53 activation domain-containing protein</fullName>
    </recommendedName>
</protein>
<dbReference type="GO" id="GO:0008240">
    <property type="term" value="F:tripeptidyl-peptidase activity"/>
    <property type="evidence" value="ECO:0007669"/>
    <property type="project" value="TreeGrafter"/>
</dbReference>
<accession>A0A9P7G4P3</accession>
<dbReference type="GO" id="GO:0004175">
    <property type="term" value="F:endopeptidase activity"/>
    <property type="evidence" value="ECO:0007669"/>
    <property type="project" value="TreeGrafter"/>
</dbReference>
<dbReference type="CDD" id="cd11377">
    <property type="entry name" value="Pro-peptidase_S53"/>
    <property type="match status" value="1"/>
</dbReference>
<organism evidence="3 4">
    <name type="scientific">Asterophora parasitica</name>
    <dbReference type="NCBI Taxonomy" id="117018"/>
    <lineage>
        <taxon>Eukaryota</taxon>
        <taxon>Fungi</taxon>
        <taxon>Dikarya</taxon>
        <taxon>Basidiomycota</taxon>
        <taxon>Agaricomycotina</taxon>
        <taxon>Agaricomycetes</taxon>
        <taxon>Agaricomycetidae</taxon>
        <taxon>Agaricales</taxon>
        <taxon>Tricholomatineae</taxon>
        <taxon>Lyophyllaceae</taxon>
        <taxon>Asterophora</taxon>
    </lineage>
</organism>
<reference evidence="3" key="2">
    <citation type="submission" date="2021-10" db="EMBL/GenBank/DDBJ databases">
        <title>Phylogenomics reveals ancestral predisposition of the termite-cultivated fungus Termitomyces towards a domesticated lifestyle.</title>
        <authorList>
            <person name="Auxier B."/>
            <person name="Grum-Grzhimaylo A."/>
            <person name="Cardenas M.E."/>
            <person name="Lodge J.D."/>
            <person name="Laessoe T."/>
            <person name="Pedersen O."/>
            <person name="Smith M.E."/>
            <person name="Kuyper T.W."/>
            <person name="Franco-Molano E.A."/>
            <person name="Baroni T.J."/>
            <person name="Aanen D.K."/>
        </authorList>
    </citation>
    <scope>NUCLEOTIDE SEQUENCE</scope>
    <source>
        <strain evidence="3">AP01</strain>
        <tissue evidence="3">Mycelium</tissue>
    </source>
</reference>
<dbReference type="SMART" id="SM00944">
    <property type="entry name" value="Pro-kuma_activ"/>
    <property type="match status" value="1"/>
</dbReference>
<dbReference type="InterPro" id="IPR015366">
    <property type="entry name" value="S53_propep"/>
</dbReference>
<dbReference type="PANTHER" id="PTHR14218:SF15">
    <property type="entry name" value="TRIPEPTIDYL-PEPTIDASE 1"/>
    <property type="match status" value="1"/>
</dbReference>
<feature type="domain" description="Peptidase S53 activation" evidence="2">
    <location>
        <begin position="37"/>
        <end position="182"/>
    </location>
</feature>
<keyword evidence="4" id="KW-1185">Reference proteome</keyword>
<dbReference type="PANTHER" id="PTHR14218">
    <property type="entry name" value="PROTEASE S8 TRIPEPTIDYL PEPTIDASE I CLN2"/>
    <property type="match status" value="1"/>
</dbReference>
<gene>
    <name evidence="3" type="ORF">DXG03_009632</name>
</gene>
<dbReference type="InterPro" id="IPR050819">
    <property type="entry name" value="Tripeptidyl-peptidase_I"/>
</dbReference>
<dbReference type="GO" id="GO:0006508">
    <property type="term" value="P:proteolysis"/>
    <property type="evidence" value="ECO:0007669"/>
    <property type="project" value="TreeGrafter"/>
</dbReference>
<evidence type="ECO:0000313" key="4">
    <source>
        <dbReference type="Proteomes" id="UP000775547"/>
    </source>
</evidence>
<proteinExistence type="predicted"/>
<feature type="signal peptide" evidence="1">
    <location>
        <begin position="1"/>
        <end position="17"/>
    </location>
</feature>
<dbReference type="EMBL" id="JABCKV010000095">
    <property type="protein sequence ID" value="KAG5643809.1"/>
    <property type="molecule type" value="Genomic_DNA"/>
</dbReference>
<evidence type="ECO:0000256" key="1">
    <source>
        <dbReference type="SAM" id="SignalP"/>
    </source>
</evidence>
<keyword evidence="1" id="KW-0732">Signal</keyword>
<dbReference type="Pfam" id="PF09286">
    <property type="entry name" value="Pro-kuma_activ"/>
    <property type="match status" value="1"/>
</dbReference>
<comment type="caution">
    <text evidence="3">The sequence shown here is derived from an EMBL/GenBank/DDBJ whole genome shotgun (WGS) entry which is preliminary data.</text>
</comment>